<protein>
    <submittedName>
        <fullName evidence="2">Uncharacterized protein</fullName>
    </submittedName>
</protein>
<reference evidence="2" key="1">
    <citation type="journal article" date="2020" name="Nature">
        <title>Giant virus diversity and host interactions through global metagenomics.</title>
        <authorList>
            <person name="Schulz F."/>
            <person name="Roux S."/>
            <person name="Paez-Espino D."/>
            <person name="Jungbluth S."/>
            <person name="Walsh D.A."/>
            <person name="Denef V.J."/>
            <person name="McMahon K.D."/>
            <person name="Konstantinidis K.T."/>
            <person name="Eloe-Fadrosh E.A."/>
            <person name="Kyrpides N.C."/>
            <person name="Woyke T."/>
        </authorList>
    </citation>
    <scope>NUCLEOTIDE SEQUENCE</scope>
    <source>
        <strain evidence="2">GVMAG-M-3300023184-16</strain>
    </source>
</reference>
<name>A0A6C0HU04_9ZZZZ</name>
<evidence type="ECO:0000313" key="2">
    <source>
        <dbReference type="EMBL" id="QHT84029.1"/>
    </source>
</evidence>
<keyword evidence="1" id="KW-1133">Transmembrane helix</keyword>
<sequence>MNIKRLVNSPTGRIIISIILGIGLASLFYKVCKDKDCIHFHGPVIKQVDGKIFEYENKCFKYDAVPVTCNEDKKTLSFAENFNIGTLEIPTKNHKVSFNESL</sequence>
<keyword evidence="1" id="KW-0472">Membrane</keyword>
<dbReference type="AlphaFoldDB" id="A0A6C0HU04"/>
<accession>A0A6C0HU04</accession>
<proteinExistence type="predicted"/>
<dbReference type="EMBL" id="MN740015">
    <property type="protein sequence ID" value="QHT84029.1"/>
    <property type="molecule type" value="Genomic_DNA"/>
</dbReference>
<feature type="transmembrane region" description="Helical" evidence="1">
    <location>
        <begin position="12"/>
        <end position="29"/>
    </location>
</feature>
<evidence type="ECO:0000256" key="1">
    <source>
        <dbReference type="SAM" id="Phobius"/>
    </source>
</evidence>
<organism evidence="2">
    <name type="scientific">viral metagenome</name>
    <dbReference type="NCBI Taxonomy" id="1070528"/>
    <lineage>
        <taxon>unclassified sequences</taxon>
        <taxon>metagenomes</taxon>
        <taxon>organismal metagenomes</taxon>
    </lineage>
</organism>
<keyword evidence="1" id="KW-0812">Transmembrane</keyword>